<dbReference type="EMBL" id="BNJK01000001">
    <property type="protein sequence ID" value="GHO92924.1"/>
    <property type="molecule type" value="Genomic_DNA"/>
</dbReference>
<reference evidence="3" key="1">
    <citation type="submission" date="2020-10" db="EMBL/GenBank/DDBJ databases">
        <title>Taxonomic study of unclassified bacteria belonging to the class Ktedonobacteria.</title>
        <authorList>
            <person name="Yabe S."/>
            <person name="Wang C.M."/>
            <person name="Zheng Y."/>
            <person name="Sakai Y."/>
            <person name="Cavaletti L."/>
            <person name="Monciardini P."/>
            <person name="Donadio S."/>
        </authorList>
    </citation>
    <scope>NUCLEOTIDE SEQUENCE</scope>
    <source>
        <strain evidence="3">ID150040</strain>
    </source>
</reference>
<evidence type="ECO:0000313" key="3">
    <source>
        <dbReference type="EMBL" id="GHO92924.1"/>
    </source>
</evidence>
<feature type="transmembrane region" description="Helical" evidence="2">
    <location>
        <begin position="66"/>
        <end position="89"/>
    </location>
</feature>
<accession>A0A8J3ICK6</accession>
<feature type="compositionally biased region" description="Polar residues" evidence="1">
    <location>
        <begin position="129"/>
        <end position="147"/>
    </location>
</feature>
<feature type="region of interest" description="Disordered" evidence="1">
    <location>
        <begin position="120"/>
        <end position="147"/>
    </location>
</feature>
<evidence type="ECO:0000256" key="2">
    <source>
        <dbReference type="SAM" id="Phobius"/>
    </source>
</evidence>
<sequence length="244" mass="26233">MSEEHHDPQKQKPAFYKGLLTTLIEEPSPVPGTPAEPPPFQDVVPPSSDLITKVKWFWHKDLASKIFLVTLAALLVISLLFVISANTVLARVLPPPPQHFDMQPNDEPKVNGTVDLHPTFPVTYDNKNRTTTSSLPPKSGTLATLSGTPTTSLQITDIPGQVDDNDSVDVTVNGPPHTTVRLVIQYNVDPYSAQSSSETTDSGGNATLTWKVDVNNKKDIDVYAQVSVVGGGSQSGAATVEVNT</sequence>
<gene>
    <name evidence="3" type="ORF">KSF_029720</name>
</gene>
<dbReference type="Proteomes" id="UP000597444">
    <property type="component" value="Unassembled WGS sequence"/>
</dbReference>
<keyword evidence="2" id="KW-1133">Transmembrane helix</keyword>
<name>A0A8J3ICK6_9CHLR</name>
<evidence type="ECO:0000313" key="4">
    <source>
        <dbReference type="Proteomes" id="UP000597444"/>
    </source>
</evidence>
<evidence type="ECO:0000256" key="1">
    <source>
        <dbReference type="SAM" id="MobiDB-lite"/>
    </source>
</evidence>
<keyword evidence="2" id="KW-0472">Membrane</keyword>
<protein>
    <submittedName>
        <fullName evidence="3">Uncharacterized protein</fullName>
    </submittedName>
</protein>
<proteinExistence type="predicted"/>
<dbReference type="RefSeq" id="WP_220203735.1">
    <property type="nucleotide sequence ID" value="NZ_BNJK01000001.1"/>
</dbReference>
<keyword evidence="2" id="KW-0812">Transmembrane</keyword>
<comment type="caution">
    <text evidence="3">The sequence shown here is derived from an EMBL/GenBank/DDBJ whole genome shotgun (WGS) entry which is preliminary data.</text>
</comment>
<dbReference type="AlphaFoldDB" id="A0A8J3ICK6"/>
<keyword evidence="4" id="KW-1185">Reference proteome</keyword>
<organism evidence="3 4">
    <name type="scientific">Reticulibacter mediterranei</name>
    <dbReference type="NCBI Taxonomy" id="2778369"/>
    <lineage>
        <taxon>Bacteria</taxon>
        <taxon>Bacillati</taxon>
        <taxon>Chloroflexota</taxon>
        <taxon>Ktedonobacteria</taxon>
        <taxon>Ktedonobacterales</taxon>
        <taxon>Reticulibacteraceae</taxon>
        <taxon>Reticulibacter</taxon>
    </lineage>
</organism>